<evidence type="ECO:0000256" key="2">
    <source>
        <dbReference type="ARBA" id="ARBA00023002"/>
    </source>
</evidence>
<feature type="domain" description="3-hydroxyacyl-CoA dehydrogenase C-terminal" evidence="3">
    <location>
        <begin position="187"/>
        <end position="283"/>
    </location>
</feature>
<name>A0ABT4T6S9_9ACTN</name>
<reference evidence="5 6" key="1">
    <citation type="submission" date="2022-11" db="EMBL/GenBank/DDBJ databases">
        <title>Nonomuraea corallina sp. nov., a new species of the genus Nonomuraea isolated from sea side sediment in Thai sea.</title>
        <authorList>
            <person name="Ngamcharungchit C."/>
            <person name="Matsumoto A."/>
            <person name="Suriyachadkun C."/>
            <person name="Panbangred W."/>
            <person name="Inahashi Y."/>
            <person name="Intra B."/>
        </authorList>
    </citation>
    <scope>NUCLEOTIDE SEQUENCE [LARGE SCALE GENOMIC DNA]</scope>
    <source>
        <strain evidence="5 6">DSM 43553</strain>
    </source>
</reference>
<gene>
    <name evidence="5" type="ORF">OUY24_30565</name>
</gene>
<proteinExistence type="inferred from homology"/>
<evidence type="ECO:0000259" key="3">
    <source>
        <dbReference type="Pfam" id="PF00725"/>
    </source>
</evidence>
<dbReference type="Proteomes" id="UP001212498">
    <property type="component" value="Unassembled WGS sequence"/>
</dbReference>
<sequence>MEFPNVGVIGAGTIGTEVAQCLAQAGHRVVLVDVETGILDRARSAIGENLRYASLFDAGVREASHAGILSRIDCTTDYGLLADIDLVVDNSTESRPIKEEVFTRLDRICPPDRILAANTSAISITRLAGATRRPDRVIGVHFMNPVFRKPVVEVVKGWHTSDATVEAVQGFLGGLGKRGVVTNDMPGFVSNRVLMLAINEAISVVHDRVATPADVDEIFVKCLAHEMGPLATADLIGLDTVLRTLDVLNESYGDGRFRACPLLRQMVDAGLRGRKSGKGFFDYSGQQGLRWT</sequence>
<dbReference type="InterPro" id="IPR022694">
    <property type="entry name" value="3-OHacyl-CoA_DH"/>
</dbReference>
<evidence type="ECO:0000259" key="4">
    <source>
        <dbReference type="Pfam" id="PF02737"/>
    </source>
</evidence>
<dbReference type="PANTHER" id="PTHR48075">
    <property type="entry name" value="3-HYDROXYACYL-COA DEHYDROGENASE FAMILY PROTEIN"/>
    <property type="match status" value="1"/>
</dbReference>
<dbReference type="Pfam" id="PF00725">
    <property type="entry name" value="3HCDH"/>
    <property type="match status" value="1"/>
</dbReference>
<keyword evidence="6" id="KW-1185">Reference proteome</keyword>
<dbReference type="InterPro" id="IPR006108">
    <property type="entry name" value="3HC_DH_C"/>
</dbReference>
<comment type="similarity">
    <text evidence="1">Belongs to the 3-hydroxyacyl-CoA dehydrogenase family.</text>
</comment>
<dbReference type="PIRSF" id="PIRSF000105">
    <property type="entry name" value="HCDH"/>
    <property type="match status" value="1"/>
</dbReference>
<evidence type="ECO:0000313" key="6">
    <source>
        <dbReference type="Proteomes" id="UP001212498"/>
    </source>
</evidence>
<dbReference type="EMBL" id="JAPNUD010000117">
    <property type="protein sequence ID" value="MDA0644989.1"/>
    <property type="molecule type" value="Genomic_DNA"/>
</dbReference>
<evidence type="ECO:0000256" key="1">
    <source>
        <dbReference type="ARBA" id="ARBA00009463"/>
    </source>
</evidence>
<keyword evidence="2" id="KW-0560">Oxidoreductase</keyword>
<dbReference type="RefSeq" id="WP_219547955.1">
    <property type="nucleotide sequence ID" value="NZ_BAABFD010000018.1"/>
</dbReference>
<protein>
    <submittedName>
        <fullName evidence="5">3-hydroxyacyl-CoA dehydrogenase NAD-binding domain-containing protein</fullName>
    </submittedName>
</protein>
<dbReference type="PANTHER" id="PTHR48075:SF5">
    <property type="entry name" value="3-HYDROXYBUTYRYL-COA DEHYDROGENASE"/>
    <property type="match status" value="1"/>
</dbReference>
<dbReference type="InterPro" id="IPR006176">
    <property type="entry name" value="3-OHacyl-CoA_DH_NAD-bd"/>
</dbReference>
<dbReference type="Pfam" id="PF02737">
    <property type="entry name" value="3HCDH_N"/>
    <property type="match status" value="1"/>
</dbReference>
<comment type="caution">
    <text evidence="5">The sequence shown here is derived from an EMBL/GenBank/DDBJ whole genome shotgun (WGS) entry which is preliminary data.</text>
</comment>
<feature type="domain" description="3-hydroxyacyl-CoA dehydrogenase NAD binding" evidence="4">
    <location>
        <begin position="5"/>
        <end position="184"/>
    </location>
</feature>
<evidence type="ECO:0000313" key="5">
    <source>
        <dbReference type="EMBL" id="MDA0644989.1"/>
    </source>
</evidence>
<accession>A0ABT4T6S9</accession>
<organism evidence="5 6">
    <name type="scientific">Nonomuraea ferruginea</name>
    <dbReference type="NCBI Taxonomy" id="46174"/>
    <lineage>
        <taxon>Bacteria</taxon>
        <taxon>Bacillati</taxon>
        <taxon>Actinomycetota</taxon>
        <taxon>Actinomycetes</taxon>
        <taxon>Streptosporangiales</taxon>
        <taxon>Streptosporangiaceae</taxon>
        <taxon>Nonomuraea</taxon>
    </lineage>
</organism>